<comment type="caution">
    <text evidence="2">The sequence shown here is derived from an EMBL/GenBank/DDBJ whole genome shotgun (WGS) entry which is preliminary data.</text>
</comment>
<feature type="non-terminal residue" evidence="2">
    <location>
        <position position="1"/>
    </location>
</feature>
<dbReference type="EMBL" id="CAJNOQ010051331">
    <property type="protein sequence ID" value="CAF1650678.1"/>
    <property type="molecule type" value="Genomic_DNA"/>
</dbReference>
<feature type="compositionally biased region" description="Polar residues" evidence="1">
    <location>
        <begin position="1"/>
        <end position="10"/>
    </location>
</feature>
<evidence type="ECO:0000256" key="1">
    <source>
        <dbReference type="SAM" id="MobiDB-lite"/>
    </source>
</evidence>
<dbReference type="EMBL" id="CAJOBC010121973">
    <property type="protein sequence ID" value="CAF4578485.1"/>
    <property type="molecule type" value="Genomic_DNA"/>
</dbReference>
<evidence type="ECO:0000313" key="2">
    <source>
        <dbReference type="EMBL" id="CAF1650678.1"/>
    </source>
</evidence>
<reference evidence="2" key="1">
    <citation type="submission" date="2021-02" db="EMBL/GenBank/DDBJ databases">
        <authorList>
            <person name="Nowell W R."/>
        </authorList>
    </citation>
    <scope>NUCLEOTIDE SEQUENCE</scope>
</reference>
<dbReference type="AlphaFoldDB" id="A0A816EIM7"/>
<sequence>TSSVTATTSQDDVREQSIADDDEVQDDLEDSNEDNESDCSVESRDDKSINIRIVNPEVSTDSNDGSIDEEQQQLHTNDQEEEMTSGDPNEIMSK</sequence>
<feature type="non-terminal residue" evidence="2">
    <location>
        <position position="94"/>
    </location>
</feature>
<feature type="region of interest" description="Disordered" evidence="1">
    <location>
        <begin position="1"/>
        <end position="94"/>
    </location>
</feature>
<gene>
    <name evidence="2" type="ORF">GPM918_LOCUS45500</name>
    <name evidence="3" type="ORF">SRO942_LOCUS48047</name>
</gene>
<feature type="compositionally biased region" description="Acidic residues" evidence="1">
    <location>
        <begin position="18"/>
        <end position="39"/>
    </location>
</feature>
<name>A0A816EIM7_9BILA</name>
<keyword evidence="4" id="KW-1185">Reference proteome</keyword>
<proteinExistence type="predicted"/>
<evidence type="ECO:0000313" key="3">
    <source>
        <dbReference type="EMBL" id="CAF4578485.1"/>
    </source>
</evidence>
<dbReference type="Proteomes" id="UP000681722">
    <property type="component" value="Unassembled WGS sequence"/>
</dbReference>
<accession>A0A816EIM7</accession>
<organism evidence="2 4">
    <name type="scientific">Didymodactylos carnosus</name>
    <dbReference type="NCBI Taxonomy" id="1234261"/>
    <lineage>
        <taxon>Eukaryota</taxon>
        <taxon>Metazoa</taxon>
        <taxon>Spiralia</taxon>
        <taxon>Gnathifera</taxon>
        <taxon>Rotifera</taxon>
        <taxon>Eurotatoria</taxon>
        <taxon>Bdelloidea</taxon>
        <taxon>Philodinida</taxon>
        <taxon>Philodinidae</taxon>
        <taxon>Didymodactylos</taxon>
    </lineage>
</organism>
<dbReference type="Proteomes" id="UP000663829">
    <property type="component" value="Unassembled WGS sequence"/>
</dbReference>
<evidence type="ECO:0000313" key="4">
    <source>
        <dbReference type="Proteomes" id="UP000663829"/>
    </source>
</evidence>
<protein>
    <submittedName>
        <fullName evidence="2">Uncharacterized protein</fullName>
    </submittedName>
</protein>